<evidence type="ECO:0000256" key="1">
    <source>
        <dbReference type="ARBA" id="ARBA00005437"/>
    </source>
</evidence>
<protein>
    <recommendedName>
        <fullName evidence="4">Protein LURP-one-related 17</fullName>
    </recommendedName>
</protein>
<dbReference type="PANTHER" id="PTHR31087:SF14">
    <property type="entry name" value="PROTEIN LURP-ONE-RELATED 17"/>
    <property type="match status" value="1"/>
</dbReference>
<dbReference type="InterPro" id="IPR007612">
    <property type="entry name" value="LOR"/>
</dbReference>
<reference evidence="2" key="1">
    <citation type="journal article" date="2023" name="Plant J.">
        <title>Genome sequences and population genomics provide insights into the demographic history, inbreeding, and mutation load of two 'living fossil' tree species of Dipteronia.</title>
        <authorList>
            <person name="Feng Y."/>
            <person name="Comes H.P."/>
            <person name="Chen J."/>
            <person name="Zhu S."/>
            <person name="Lu R."/>
            <person name="Zhang X."/>
            <person name="Li P."/>
            <person name="Qiu J."/>
            <person name="Olsen K.M."/>
            <person name="Qiu Y."/>
        </authorList>
    </citation>
    <scope>NUCLEOTIDE SEQUENCE</scope>
    <source>
        <strain evidence="2">NBL</strain>
    </source>
</reference>
<evidence type="ECO:0000313" key="2">
    <source>
        <dbReference type="EMBL" id="KAK3227913.1"/>
    </source>
</evidence>
<dbReference type="PANTHER" id="PTHR31087">
    <property type="match status" value="1"/>
</dbReference>
<proteinExistence type="inferred from homology"/>
<evidence type="ECO:0008006" key="4">
    <source>
        <dbReference type="Google" id="ProtNLM"/>
    </source>
</evidence>
<accession>A0AAE0B1Q2</accession>
<organism evidence="2 3">
    <name type="scientific">Dipteronia sinensis</name>
    <dbReference type="NCBI Taxonomy" id="43782"/>
    <lineage>
        <taxon>Eukaryota</taxon>
        <taxon>Viridiplantae</taxon>
        <taxon>Streptophyta</taxon>
        <taxon>Embryophyta</taxon>
        <taxon>Tracheophyta</taxon>
        <taxon>Spermatophyta</taxon>
        <taxon>Magnoliopsida</taxon>
        <taxon>eudicotyledons</taxon>
        <taxon>Gunneridae</taxon>
        <taxon>Pentapetalae</taxon>
        <taxon>rosids</taxon>
        <taxon>malvids</taxon>
        <taxon>Sapindales</taxon>
        <taxon>Sapindaceae</taxon>
        <taxon>Hippocastanoideae</taxon>
        <taxon>Acereae</taxon>
        <taxon>Dipteronia</taxon>
    </lineage>
</organism>
<dbReference type="Proteomes" id="UP001281410">
    <property type="component" value="Unassembled WGS sequence"/>
</dbReference>
<sequence length="222" mass="25768">MFLFLKSLSRSVHHEEQQEDDQPDDQKYLKKIDHGMSLTVWRKSLVISCNGFTVIDSQGNLVYRVDNYIGHPEELTLMDASGKSLLTMRRRKKLAMVDSWFVYEGDRDHEDCRTTRTTKMRPVFCVKKHINILQSNSNVLAHVCYYHRRSSKRFAYTVEGSYMNRSCKVLDEWRRVVAEIRRKEAAKSGVSFGVDVFVLVVEPGFDPGFAMALVLLLDQMFS</sequence>
<comment type="caution">
    <text evidence="2">The sequence shown here is derived from an EMBL/GenBank/DDBJ whole genome shotgun (WGS) entry which is preliminary data.</text>
</comment>
<dbReference type="EMBL" id="JANJYJ010000002">
    <property type="protein sequence ID" value="KAK3227913.1"/>
    <property type="molecule type" value="Genomic_DNA"/>
</dbReference>
<dbReference type="Gene3D" id="2.40.160.200">
    <property type="entry name" value="LURP1-related"/>
    <property type="match status" value="1"/>
</dbReference>
<dbReference type="InterPro" id="IPR025659">
    <property type="entry name" value="Tubby-like_C"/>
</dbReference>
<dbReference type="InterPro" id="IPR038595">
    <property type="entry name" value="LOR_sf"/>
</dbReference>
<dbReference type="AlphaFoldDB" id="A0AAE0B1Q2"/>
<comment type="similarity">
    <text evidence="1">Belongs to the LOR family.</text>
</comment>
<name>A0AAE0B1Q2_9ROSI</name>
<gene>
    <name evidence="2" type="ORF">Dsin_007775</name>
</gene>
<keyword evidence="3" id="KW-1185">Reference proteome</keyword>
<dbReference type="Pfam" id="PF04525">
    <property type="entry name" value="LOR"/>
    <property type="match status" value="1"/>
</dbReference>
<evidence type="ECO:0000313" key="3">
    <source>
        <dbReference type="Proteomes" id="UP001281410"/>
    </source>
</evidence>
<dbReference type="SUPFAM" id="SSF54518">
    <property type="entry name" value="Tubby C-terminal domain-like"/>
    <property type="match status" value="1"/>
</dbReference>